<keyword evidence="4" id="KW-0808">Transferase</keyword>
<evidence type="ECO:0000256" key="3">
    <source>
        <dbReference type="ARBA" id="ARBA00022676"/>
    </source>
</evidence>
<keyword evidence="6" id="KW-0735">Signal-anchor</keyword>
<organism evidence="12 13">
    <name type="scientific">Branchiostoma lanceolatum</name>
    <name type="common">Common lancelet</name>
    <name type="synonym">Amphioxus lanceolatum</name>
    <dbReference type="NCBI Taxonomy" id="7740"/>
    <lineage>
        <taxon>Eukaryota</taxon>
        <taxon>Metazoa</taxon>
        <taxon>Chordata</taxon>
        <taxon>Cephalochordata</taxon>
        <taxon>Leptocardii</taxon>
        <taxon>Amphioxiformes</taxon>
        <taxon>Branchiostomatidae</taxon>
        <taxon>Branchiostoma</taxon>
    </lineage>
</organism>
<proteinExistence type="inferred from homology"/>
<dbReference type="EMBL" id="OV696692">
    <property type="protein sequence ID" value="CAH1269336.1"/>
    <property type="molecule type" value="Genomic_DNA"/>
</dbReference>
<evidence type="ECO:0000313" key="12">
    <source>
        <dbReference type="EMBL" id="CAH1269336.1"/>
    </source>
</evidence>
<evidence type="ECO:0000256" key="8">
    <source>
        <dbReference type="ARBA" id="ARBA00023034"/>
    </source>
</evidence>
<keyword evidence="8" id="KW-0333">Golgi apparatus</keyword>
<feature type="region of interest" description="Disordered" evidence="11">
    <location>
        <begin position="98"/>
        <end position="122"/>
    </location>
</feature>
<dbReference type="GO" id="GO:0009311">
    <property type="term" value="P:oligosaccharide metabolic process"/>
    <property type="evidence" value="ECO:0007669"/>
    <property type="project" value="TreeGrafter"/>
</dbReference>
<keyword evidence="9" id="KW-0472">Membrane</keyword>
<dbReference type="Proteomes" id="UP000838412">
    <property type="component" value="Chromosome 7"/>
</dbReference>
<evidence type="ECO:0000256" key="6">
    <source>
        <dbReference type="ARBA" id="ARBA00022968"/>
    </source>
</evidence>
<sequence>MVWKDRYTFAQQPVHSNRSRQLVDSKNYTPQSTENMVAMMTRLRTIKSKETAILTGNKSSESLMNTVSLNHTATNDTSFASPNEVNRIPDVATKLTKPKTAKQSRKKRVRKVKRARKPKKGSKPELTWLTERFQALNMSTLMPGYYNSTEVEQMRIWQNSQFKLRRPSTGAHMYALAATICDRIHMYGFYPFSKDPYGANLRYHYYDKSKIIKVYLHNMPEEFRALQMLHQRGALVLHTEPCQ</sequence>
<keyword evidence="13" id="KW-1185">Reference proteome</keyword>
<evidence type="ECO:0000313" key="13">
    <source>
        <dbReference type="Proteomes" id="UP000838412"/>
    </source>
</evidence>
<keyword evidence="7" id="KW-1133">Transmembrane helix</keyword>
<dbReference type="PANTHER" id="PTHR11987:SF52">
    <property type="entry name" value="CMP-N-ACETYLNEURAMINATE-POLY-ALPHA-2, 8-SIALYLTRANSFERASE-LIKE ISOFORM X1"/>
    <property type="match status" value="1"/>
</dbReference>
<evidence type="ECO:0000256" key="2">
    <source>
        <dbReference type="ARBA" id="ARBA00006003"/>
    </source>
</evidence>
<evidence type="ECO:0000256" key="10">
    <source>
        <dbReference type="ARBA" id="ARBA00023180"/>
    </source>
</evidence>
<evidence type="ECO:0000256" key="1">
    <source>
        <dbReference type="ARBA" id="ARBA00004323"/>
    </source>
</evidence>
<evidence type="ECO:0000256" key="4">
    <source>
        <dbReference type="ARBA" id="ARBA00022679"/>
    </source>
</evidence>
<dbReference type="PANTHER" id="PTHR11987">
    <property type="entry name" value="ALPHA-2,8-SIALYLTRANSFERASE"/>
    <property type="match status" value="1"/>
</dbReference>
<dbReference type="InterPro" id="IPR038578">
    <property type="entry name" value="GT29-like_sf"/>
</dbReference>
<keyword evidence="3" id="KW-0328">Glycosyltransferase</keyword>
<dbReference type="InterPro" id="IPR001675">
    <property type="entry name" value="Glyco_trans_29"/>
</dbReference>
<comment type="similarity">
    <text evidence="2">Belongs to the glycosyltransferase 29 family.</text>
</comment>
<dbReference type="OrthoDB" id="10264956at2759"/>
<dbReference type="GO" id="GO:0006491">
    <property type="term" value="P:N-glycan processing"/>
    <property type="evidence" value="ECO:0007669"/>
    <property type="project" value="TreeGrafter"/>
</dbReference>
<accession>A0A8K0A4X3</accession>
<evidence type="ECO:0000256" key="7">
    <source>
        <dbReference type="ARBA" id="ARBA00022989"/>
    </source>
</evidence>
<dbReference type="Pfam" id="PF00777">
    <property type="entry name" value="Glyco_transf_29"/>
    <property type="match status" value="1"/>
</dbReference>
<dbReference type="GO" id="GO:0003828">
    <property type="term" value="F:alpha-N-acetylneuraminate alpha-2,8-sialyltransferase activity"/>
    <property type="evidence" value="ECO:0007669"/>
    <property type="project" value="TreeGrafter"/>
</dbReference>
<dbReference type="InterPro" id="IPR050943">
    <property type="entry name" value="Glycosyltr_29_Sialyltrsf"/>
</dbReference>
<evidence type="ECO:0000256" key="9">
    <source>
        <dbReference type="ARBA" id="ARBA00023136"/>
    </source>
</evidence>
<keyword evidence="5" id="KW-0812">Transmembrane</keyword>
<protein>
    <submittedName>
        <fullName evidence="12">ST8SIA4 protein</fullName>
    </submittedName>
</protein>
<keyword evidence="10" id="KW-0325">Glycoprotein</keyword>
<dbReference type="AlphaFoldDB" id="A0A8K0A4X3"/>
<comment type="subcellular location">
    <subcellularLocation>
        <location evidence="1">Golgi apparatus membrane</location>
        <topology evidence="1">Single-pass type II membrane protein</topology>
    </subcellularLocation>
</comment>
<evidence type="ECO:0000256" key="5">
    <source>
        <dbReference type="ARBA" id="ARBA00022692"/>
    </source>
</evidence>
<reference evidence="12" key="1">
    <citation type="submission" date="2022-01" db="EMBL/GenBank/DDBJ databases">
        <authorList>
            <person name="Braso-Vives M."/>
        </authorList>
    </citation>
    <scope>NUCLEOTIDE SEQUENCE</scope>
</reference>
<evidence type="ECO:0000256" key="11">
    <source>
        <dbReference type="SAM" id="MobiDB-lite"/>
    </source>
</evidence>
<dbReference type="GO" id="GO:0000139">
    <property type="term" value="C:Golgi membrane"/>
    <property type="evidence" value="ECO:0007669"/>
    <property type="project" value="UniProtKB-SubCell"/>
</dbReference>
<name>A0A8K0A4X3_BRALA</name>
<gene>
    <name evidence="12" type="primary">ST8SIA4</name>
    <name evidence="12" type="ORF">BLAG_LOCUS22011</name>
</gene>
<dbReference type="Gene3D" id="3.90.1480.20">
    <property type="entry name" value="Glycosyl transferase family 29"/>
    <property type="match status" value="1"/>
</dbReference>
<feature type="compositionally biased region" description="Basic residues" evidence="11">
    <location>
        <begin position="98"/>
        <end position="121"/>
    </location>
</feature>